<dbReference type="Pfam" id="PF00168">
    <property type="entry name" value="C2"/>
    <property type="match status" value="1"/>
</dbReference>
<dbReference type="GO" id="GO:0061025">
    <property type="term" value="P:membrane fusion"/>
    <property type="evidence" value="ECO:0007669"/>
    <property type="project" value="TreeGrafter"/>
</dbReference>
<evidence type="ECO:0000259" key="6">
    <source>
        <dbReference type="PROSITE" id="PS50004"/>
    </source>
</evidence>
<evidence type="ECO:0000256" key="5">
    <source>
        <dbReference type="ARBA" id="ARBA00023136"/>
    </source>
</evidence>
<keyword evidence="3" id="KW-0677">Repeat</keyword>
<evidence type="ECO:0000313" key="7">
    <source>
        <dbReference type="EMBL" id="KAJ7336523.1"/>
    </source>
</evidence>
<evidence type="ECO:0000256" key="1">
    <source>
        <dbReference type="ARBA" id="ARBA00004167"/>
    </source>
</evidence>
<comment type="caution">
    <text evidence="7">The sequence shown here is derived from an EMBL/GenBank/DDBJ whole genome shotgun (WGS) entry which is preliminary data.</text>
</comment>
<sequence length="191" mass="22517">MFQKEKQEDSEEFLDWWVKVFCVNRDEEKCGEYLNKGYKKMTVYQTELEKVDEFNGFGDFITSFPIYRGRAKSREEEADTIVGELKGTFRVYPMPEDERASPLPESVFTYLPPSKPVECIVRLYVIKALELQPRDDSGTADPYLVVTLGKQKFDDQDIYKPYTVNPVFGRFFRIHSHHSYCQRSQNRRHGL</sequence>
<keyword evidence="4" id="KW-1133">Transmembrane helix</keyword>
<keyword evidence="2" id="KW-0812">Transmembrane</keyword>
<evidence type="ECO:0000256" key="3">
    <source>
        <dbReference type="ARBA" id="ARBA00022737"/>
    </source>
</evidence>
<gene>
    <name evidence="7" type="ORF">OS493_011733</name>
</gene>
<keyword evidence="5" id="KW-0472">Membrane</keyword>
<dbReference type="PANTHER" id="PTHR12546:SF33">
    <property type="entry name" value="SPERM VESICLE FUSION PROTEIN FER-1"/>
    <property type="match status" value="1"/>
</dbReference>
<dbReference type="PANTHER" id="PTHR12546">
    <property type="entry name" value="FER-1-LIKE"/>
    <property type="match status" value="1"/>
</dbReference>
<dbReference type="InterPro" id="IPR035892">
    <property type="entry name" value="C2_domain_sf"/>
</dbReference>
<feature type="domain" description="C2" evidence="6">
    <location>
        <begin position="102"/>
        <end position="191"/>
    </location>
</feature>
<dbReference type="OrthoDB" id="270970at2759"/>
<accession>A0A9W9YFG6</accession>
<keyword evidence="8" id="KW-1185">Reference proteome</keyword>
<evidence type="ECO:0000256" key="2">
    <source>
        <dbReference type="ARBA" id="ARBA00022692"/>
    </source>
</evidence>
<dbReference type="EMBL" id="MU827782">
    <property type="protein sequence ID" value="KAJ7336523.1"/>
    <property type="molecule type" value="Genomic_DNA"/>
</dbReference>
<dbReference type="InterPro" id="IPR037721">
    <property type="entry name" value="Ferlin"/>
</dbReference>
<name>A0A9W9YFG6_9CNID</name>
<evidence type="ECO:0000313" key="8">
    <source>
        <dbReference type="Proteomes" id="UP001163046"/>
    </source>
</evidence>
<protein>
    <recommendedName>
        <fullName evidence="6">C2 domain-containing protein</fullName>
    </recommendedName>
</protein>
<evidence type="ECO:0000256" key="4">
    <source>
        <dbReference type="ARBA" id="ARBA00022989"/>
    </source>
</evidence>
<proteinExistence type="predicted"/>
<comment type="subcellular location">
    <subcellularLocation>
        <location evidence="1">Membrane</location>
        <topology evidence="1">Single-pass membrane protein</topology>
    </subcellularLocation>
</comment>
<organism evidence="7 8">
    <name type="scientific">Desmophyllum pertusum</name>
    <dbReference type="NCBI Taxonomy" id="174260"/>
    <lineage>
        <taxon>Eukaryota</taxon>
        <taxon>Metazoa</taxon>
        <taxon>Cnidaria</taxon>
        <taxon>Anthozoa</taxon>
        <taxon>Hexacorallia</taxon>
        <taxon>Scleractinia</taxon>
        <taxon>Caryophylliina</taxon>
        <taxon>Caryophylliidae</taxon>
        <taxon>Desmophyllum</taxon>
    </lineage>
</organism>
<dbReference type="PROSITE" id="PS50004">
    <property type="entry name" value="C2"/>
    <property type="match status" value="1"/>
</dbReference>
<dbReference type="GO" id="GO:0016020">
    <property type="term" value="C:membrane"/>
    <property type="evidence" value="ECO:0007669"/>
    <property type="project" value="UniProtKB-SubCell"/>
</dbReference>
<dbReference type="GO" id="GO:0007009">
    <property type="term" value="P:plasma membrane organization"/>
    <property type="evidence" value="ECO:0007669"/>
    <property type="project" value="TreeGrafter"/>
</dbReference>
<dbReference type="Gene3D" id="2.60.40.150">
    <property type="entry name" value="C2 domain"/>
    <property type="match status" value="1"/>
</dbReference>
<dbReference type="AlphaFoldDB" id="A0A9W9YFG6"/>
<reference evidence="7" key="1">
    <citation type="submission" date="2023-01" db="EMBL/GenBank/DDBJ databases">
        <title>Genome assembly of the deep-sea coral Lophelia pertusa.</title>
        <authorList>
            <person name="Herrera S."/>
            <person name="Cordes E."/>
        </authorList>
    </citation>
    <scope>NUCLEOTIDE SEQUENCE</scope>
    <source>
        <strain evidence="7">USNM1676648</strain>
        <tissue evidence="7">Polyp</tissue>
    </source>
</reference>
<dbReference type="Proteomes" id="UP001163046">
    <property type="component" value="Unassembled WGS sequence"/>
</dbReference>
<dbReference type="SUPFAM" id="SSF49562">
    <property type="entry name" value="C2 domain (Calcium/lipid-binding domain, CaLB)"/>
    <property type="match status" value="1"/>
</dbReference>
<dbReference type="InterPro" id="IPR000008">
    <property type="entry name" value="C2_dom"/>
</dbReference>